<dbReference type="Gene3D" id="2.40.50.100">
    <property type="match status" value="1"/>
</dbReference>
<keyword evidence="2" id="KW-0276">Fatty acid metabolism</keyword>
<sequence>MTQILSPLPGTFYRSAAPGQPPLKADGEDVAIGDVIGLIEVMKSFHEVRSEVAGSSVTFLVDNEDPVMAGAALADLS</sequence>
<dbReference type="InterPro" id="IPR011053">
    <property type="entry name" value="Single_hybrid_motif"/>
</dbReference>
<dbReference type="AlphaFoldDB" id="A0A081CT97"/>
<evidence type="ECO:0000256" key="2">
    <source>
        <dbReference type="RuleBase" id="RU364072"/>
    </source>
</evidence>
<dbReference type="NCBIfam" id="NF005457">
    <property type="entry name" value="PRK07051.1"/>
    <property type="match status" value="1"/>
</dbReference>
<evidence type="ECO:0000313" key="5">
    <source>
        <dbReference type="Proteomes" id="UP000028701"/>
    </source>
</evidence>
<keyword evidence="2" id="KW-0275">Fatty acid biosynthesis</keyword>
<name>A0A081CT97_9HYPH</name>
<proteinExistence type="predicted"/>
<accession>A0A081CT97</accession>
<keyword evidence="2" id="KW-0092">Biotin</keyword>
<dbReference type="GO" id="GO:0003989">
    <property type="term" value="F:acetyl-CoA carboxylase activity"/>
    <property type="evidence" value="ECO:0007669"/>
    <property type="project" value="InterPro"/>
</dbReference>
<evidence type="ECO:0000256" key="1">
    <source>
        <dbReference type="ARBA" id="ARBA00003761"/>
    </source>
</evidence>
<reference evidence="4 5" key="1">
    <citation type="submission" date="2014-08" db="EMBL/GenBank/DDBJ databases">
        <title>Whole genome shotgun sequence of Rhizobium rubi NBRC 13261.</title>
        <authorList>
            <person name="Katano-Makiyama Y."/>
            <person name="Hosoyama A."/>
            <person name="Hashimoto M."/>
            <person name="Hosoyama Y."/>
            <person name="Noguchi M."/>
            <person name="Tsuchikane K."/>
            <person name="Uohara A."/>
            <person name="Ohji S."/>
            <person name="Ichikawa N."/>
            <person name="Kimura A."/>
            <person name="Yamazoe A."/>
            <person name="Fujita N."/>
        </authorList>
    </citation>
    <scope>NUCLEOTIDE SEQUENCE [LARGE SCALE GENOMIC DNA]</scope>
    <source>
        <strain evidence="4 5">NBRC 13261</strain>
    </source>
</reference>
<keyword evidence="2" id="KW-0444">Lipid biosynthesis</keyword>
<dbReference type="GO" id="GO:0006633">
    <property type="term" value="P:fatty acid biosynthetic process"/>
    <property type="evidence" value="ECO:0007669"/>
    <property type="project" value="UniProtKB-UniPathway"/>
</dbReference>
<feature type="domain" description="Lipoyl-binding" evidence="3">
    <location>
        <begin position="3"/>
        <end position="76"/>
    </location>
</feature>
<gene>
    <name evidence="4" type="ORF">RRU01S_07_04190</name>
</gene>
<dbReference type="Proteomes" id="UP000028701">
    <property type="component" value="Unassembled WGS sequence"/>
</dbReference>
<evidence type="ECO:0000259" key="3">
    <source>
        <dbReference type="Pfam" id="PF00364"/>
    </source>
</evidence>
<dbReference type="UniPathway" id="UPA00094"/>
<dbReference type="InterPro" id="IPR000089">
    <property type="entry name" value="Biotin_lipoyl"/>
</dbReference>
<dbReference type="PRINTS" id="PR01071">
    <property type="entry name" value="ACOABIOTINCC"/>
</dbReference>
<evidence type="ECO:0000313" key="4">
    <source>
        <dbReference type="EMBL" id="GAK69893.1"/>
    </source>
</evidence>
<dbReference type="EMBL" id="BBJU01000007">
    <property type="protein sequence ID" value="GAK69893.1"/>
    <property type="molecule type" value="Genomic_DNA"/>
</dbReference>
<dbReference type="InterPro" id="IPR001249">
    <property type="entry name" value="AcCoA_biotinCC"/>
</dbReference>
<dbReference type="RefSeq" id="WP_045229423.1">
    <property type="nucleotide sequence ID" value="NZ_BBJU01000007.1"/>
</dbReference>
<dbReference type="OrthoDB" id="5297413at2"/>
<keyword evidence="2" id="KW-0443">Lipid metabolism</keyword>
<comment type="caution">
    <text evidence="4">The sequence shown here is derived from an EMBL/GenBank/DDBJ whole genome shotgun (WGS) entry which is preliminary data.</text>
</comment>
<dbReference type="Pfam" id="PF00364">
    <property type="entry name" value="Biotin_lipoyl"/>
    <property type="match status" value="1"/>
</dbReference>
<dbReference type="eggNOG" id="COG0511">
    <property type="taxonomic scope" value="Bacteria"/>
</dbReference>
<comment type="function">
    <text evidence="1 2">This protein is a component of the acetyl coenzyme A carboxylase complex; first, biotin carboxylase catalyzes the carboxylation of the carrier protein and then the transcarboxylase transfers the carboxyl group to form malonyl-CoA.</text>
</comment>
<dbReference type="CDD" id="cd06850">
    <property type="entry name" value="biotinyl_domain"/>
    <property type="match status" value="1"/>
</dbReference>
<dbReference type="GO" id="GO:0009317">
    <property type="term" value="C:acetyl-CoA carboxylase complex"/>
    <property type="evidence" value="ECO:0007669"/>
    <property type="project" value="InterPro"/>
</dbReference>
<protein>
    <recommendedName>
        <fullName evidence="2">Biotin carboxyl carrier protein of acetyl-CoA carboxylase</fullName>
    </recommendedName>
</protein>
<comment type="pathway">
    <text evidence="2">Lipid metabolism; fatty acid biosynthesis.</text>
</comment>
<dbReference type="SUPFAM" id="SSF51230">
    <property type="entry name" value="Single hybrid motif"/>
    <property type="match status" value="1"/>
</dbReference>
<organism evidence="4 5">
    <name type="scientific">Agrobacterium rubi TR3 = NBRC 13261</name>
    <dbReference type="NCBI Taxonomy" id="1368415"/>
    <lineage>
        <taxon>Bacteria</taxon>
        <taxon>Pseudomonadati</taxon>
        <taxon>Pseudomonadota</taxon>
        <taxon>Alphaproteobacteria</taxon>
        <taxon>Hyphomicrobiales</taxon>
        <taxon>Rhizobiaceae</taxon>
        <taxon>Rhizobium/Agrobacterium group</taxon>
        <taxon>Agrobacterium</taxon>
    </lineage>
</organism>